<dbReference type="Proteomes" id="UP000034072">
    <property type="component" value="Unassembled WGS sequence"/>
</dbReference>
<dbReference type="InterPro" id="IPR027417">
    <property type="entry name" value="P-loop_NTPase"/>
</dbReference>
<dbReference type="SUPFAM" id="SSF52540">
    <property type="entry name" value="P-loop containing nucleoside triphosphate hydrolases"/>
    <property type="match status" value="1"/>
</dbReference>
<dbReference type="NCBIfam" id="TIGR00487">
    <property type="entry name" value="IF-2"/>
    <property type="match status" value="1"/>
</dbReference>
<dbReference type="CDD" id="cd03702">
    <property type="entry name" value="IF2_mtIF2_II"/>
    <property type="match status" value="1"/>
</dbReference>
<proteinExistence type="inferred from homology"/>
<dbReference type="FunFam" id="3.40.50.10050:FF:000001">
    <property type="entry name" value="Translation initiation factor IF-2"/>
    <property type="match status" value="1"/>
</dbReference>
<protein>
    <recommendedName>
        <fullName evidence="2 7">Translation initiation factor IF-2</fullName>
    </recommendedName>
</protein>
<dbReference type="AlphaFoldDB" id="A0A0G0QKQ0"/>
<keyword evidence="6" id="KW-0342">GTP-binding</keyword>
<evidence type="ECO:0000256" key="6">
    <source>
        <dbReference type="ARBA" id="ARBA00023134"/>
    </source>
</evidence>
<evidence type="ECO:0000313" key="10">
    <source>
        <dbReference type="EMBL" id="KKR40678.1"/>
    </source>
</evidence>
<dbReference type="InterPro" id="IPR044145">
    <property type="entry name" value="IF2_II"/>
</dbReference>
<dbReference type="SUPFAM" id="SSF50447">
    <property type="entry name" value="Translation proteins"/>
    <property type="match status" value="2"/>
</dbReference>
<dbReference type="PANTHER" id="PTHR43381:SF4">
    <property type="entry name" value="EUKARYOTIC TRANSLATION INITIATION FACTOR 5B"/>
    <property type="match status" value="1"/>
</dbReference>
<evidence type="ECO:0000256" key="5">
    <source>
        <dbReference type="ARBA" id="ARBA00022917"/>
    </source>
</evidence>
<dbReference type="GO" id="GO:0005737">
    <property type="term" value="C:cytoplasm"/>
    <property type="evidence" value="ECO:0007669"/>
    <property type="project" value="UniProtKB-UniRule"/>
</dbReference>
<evidence type="ECO:0000256" key="2">
    <source>
        <dbReference type="ARBA" id="ARBA00020675"/>
    </source>
</evidence>
<dbReference type="InterPro" id="IPR000795">
    <property type="entry name" value="T_Tr_GTP-bd_dom"/>
</dbReference>
<keyword evidence="4" id="KW-0547">Nucleotide-binding</keyword>
<dbReference type="InterPro" id="IPR053905">
    <property type="entry name" value="EF-G-like_DII"/>
</dbReference>
<comment type="function">
    <text evidence="8">One of the essential components for the initiation of protein synthesis. Protects formylmethionyl-tRNA from spontaneous hydrolysis and promotes its binding to the 30S ribosomal subunits. Also involved in the hydrolysis of GTP during the formation of the 70S ribosomal complex.</text>
</comment>
<keyword evidence="5 8" id="KW-0648">Protein biosynthesis</keyword>
<evidence type="ECO:0000256" key="3">
    <source>
        <dbReference type="ARBA" id="ARBA00022540"/>
    </source>
</evidence>
<dbReference type="GO" id="GO:0003924">
    <property type="term" value="F:GTPase activity"/>
    <property type="evidence" value="ECO:0007669"/>
    <property type="project" value="InterPro"/>
</dbReference>
<keyword evidence="3 8" id="KW-0396">Initiation factor</keyword>
<dbReference type="Pfam" id="PF22042">
    <property type="entry name" value="EF-G_D2"/>
    <property type="match status" value="1"/>
</dbReference>
<dbReference type="InterPro" id="IPR005225">
    <property type="entry name" value="Small_GTP-bd"/>
</dbReference>
<dbReference type="CDD" id="cd01887">
    <property type="entry name" value="IF2_eIF5B"/>
    <property type="match status" value="1"/>
</dbReference>
<dbReference type="PANTHER" id="PTHR43381">
    <property type="entry name" value="TRANSLATION INITIATION FACTOR IF-2-RELATED"/>
    <property type="match status" value="1"/>
</dbReference>
<evidence type="ECO:0000256" key="7">
    <source>
        <dbReference type="NCBIfam" id="TIGR00487"/>
    </source>
</evidence>
<sequence>MIDLKSVNMSNNEIKPNINSRPPVVVVLGHVDHGKTKLLDAIRHTNVVDGESGGITQHIGAYQAEVHGKTITFLDTPGHEAFAAIRTRGVKVADIAVLVVAADESVKPQTKEAINIIKEAGIPYIVAINKMDKDAANPQRVKQDLASEDVLAEDWGGKVPMVEVSAKDGKNLDDLLDMILLVAEVEELGEDLGSPTGGVIIESHLDKQRGNVATALVNKGVLKIGDFIVVGTVIGKIKSMEDFKGNSIVEARPSQPVVIMGWASAPQIGKGFEVAKNKNEAEDLQAANVDIKQLLLFITSTREDHGDKKVLNMVFKTDVSSSMEALDNVVGQIKSDEVGYNVISYGIGSIGEADIKTAIASKAQVIGFRVGVDKSAEKLAERDGIKLATFDIIYELVEYIRGEMANLLGAEVKKNIIGKLKVIAIFKTDTKSIILGGKVISGKALRGVGCDILRGEGVLGSAKIGQLQHNKGDVTEVSDGLEAGLRLDFGGKDMPEIRQGDIIEIYEEESVKRTL</sequence>
<evidence type="ECO:0000313" key="11">
    <source>
        <dbReference type="Proteomes" id="UP000034072"/>
    </source>
</evidence>
<dbReference type="Pfam" id="PF11987">
    <property type="entry name" value="IF-2"/>
    <property type="match status" value="1"/>
</dbReference>
<organism evidence="10 11">
    <name type="scientific">Candidatus Yanofskybacteria bacterium GW2011_GWE2_40_11</name>
    <dbReference type="NCBI Taxonomy" id="1619033"/>
    <lineage>
        <taxon>Bacteria</taxon>
        <taxon>Candidatus Yanofskyibacteriota</taxon>
    </lineage>
</organism>
<dbReference type="InterPro" id="IPR009000">
    <property type="entry name" value="Transl_B-barrel_sf"/>
</dbReference>
<evidence type="ECO:0000256" key="8">
    <source>
        <dbReference type="RuleBase" id="RU000644"/>
    </source>
</evidence>
<dbReference type="InterPro" id="IPR000178">
    <property type="entry name" value="TF_IF2_bacterial-like"/>
</dbReference>
<dbReference type="InterPro" id="IPR023115">
    <property type="entry name" value="TIF_IF2_dom3"/>
</dbReference>
<dbReference type="EMBL" id="LBXZ01000006">
    <property type="protein sequence ID" value="KKR40678.1"/>
    <property type="molecule type" value="Genomic_DNA"/>
</dbReference>
<comment type="caution">
    <text evidence="10">The sequence shown here is derived from an EMBL/GenBank/DDBJ whole genome shotgun (WGS) entry which is preliminary data.</text>
</comment>
<dbReference type="SUPFAM" id="SSF52156">
    <property type="entry name" value="Initiation factor IF2/eIF5b, domain 3"/>
    <property type="match status" value="1"/>
</dbReference>
<gene>
    <name evidence="10" type="ORF">UT75_C0006G0057</name>
</gene>
<reference evidence="10 11" key="1">
    <citation type="journal article" date="2015" name="Nature">
        <title>rRNA introns, odd ribosomes, and small enigmatic genomes across a large radiation of phyla.</title>
        <authorList>
            <person name="Brown C.T."/>
            <person name="Hug L.A."/>
            <person name="Thomas B.C."/>
            <person name="Sharon I."/>
            <person name="Castelle C.J."/>
            <person name="Singh A."/>
            <person name="Wilkins M.J."/>
            <person name="Williams K.H."/>
            <person name="Banfield J.F."/>
        </authorList>
    </citation>
    <scope>NUCLEOTIDE SEQUENCE [LARGE SCALE GENOMIC DNA]</scope>
</reference>
<dbReference type="Pfam" id="PF00009">
    <property type="entry name" value="GTP_EFTU"/>
    <property type="match status" value="1"/>
</dbReference>
<dbReference type="Gene3D" id="3.40.50.300">
    <property type="entry name" value="P-loop containing nucleotide triphosphate hydrolases"/>
    <property type="match status" value="1"/>
</dbReference>
<dbReference type="GO" id="GO:0003743">
    <property type="term" value="F:translation initiation factor activity"/>
    <property type="evidence" value="ECO:0007669"/>
    <property type="project" value="UniProtKB-UniRule"/>
</dbReference>
<dbReference type="PROSITE" id="PS51722">
    <property type="entry name" value="G_TR_2"/>
    <property type="match status" value="1"/>
</dbReference>
<accession>A0A0G0QKQ0</accession>
<dbReference type="PATRIC" id="fig|1619033.3.peg.540"/>
<dbReference type="Gene3D" id="2.40.30.10">
    <property type="entry name" value="Translation factors"/>
    <property type="match status" value="2"/>
</dbReference>
<dbReference type="FunFam" id="3.40.50.300:FF:000019">
    <property type="entry name" value="Translation initiation factor IF-2"/>
    <property type="match status" value="1"/>
</dbReference>
<evidence type="ECO:0000256" key="4">
    <source>
        <dbReference type="ARBA" id="ARBA00022741"/>
    </source>
</evidence>
<dbReference type="InterPro" id="IPR015760">
    <property type="entry name" value="TIF_IF2"/>
</dbReference>
<feature type="domain" description="Tr-type G" evidence="9">
    <location>
        <begin position="20"/>
        <end position="196"/>
    </location>
</feature>
<dbReference type="NCBIfam" id="TIGR00231">
    <property type="entry name" value="small_GTP"/>
    <property type="match status" value="1"/>
</dbReference>
<evidence type="ECO:0000259" key="9">
    <source>
        <dbReference type="PROSITE" id="PS51722"/>
    </source>
</evidence>
<evidence type="ECO:0000256" key="1">
    <source>
        <dbReference type="ARBA" id="ARBA00007733"/>
    </source>
</evidence>
<dbReference type="Gene3D" id="3.40.50.10050">
    <property type="entry name" value="Translation initiation factor IF- 2, domain 3"/>
    <property type="match status" value="1"/>
</dbReference>
<comment type="similarity">
    <text evidence="1 8">Belongs to the TRAFAC class translation factor GTPase superfamily. Classic translation factor GTPase family. IF-2 subfamily.</text>
</comment>
<name>A0A0G0QKQ0_9BACT</name>
<dbReference type="InterPro" id="IPR036925">
    <property type="entry name" value="TIF_IF2_dom3_sf"/>
</dbReference>
<dbReference type="GO" id="GO:0005525">
    <property type="term" value="F:GTP binding"/>
    <property type="evidence" value="ECO:0007669"/>
    <property type="project" value="UniProtKB-KW"/>
</dbReference>